<feature type="transmembrane region" description="Helical" evidence="9">
    <location>
        <begin position="134"/>
        <end position="155"/>
    </location>
</feature>
<evidence type="ECO:0000256" key="2">
    <source>
        <dbReference type="ARBA" id="ARBA00022448"/>
    </source>
</evidence>
<evidence type="ECO:0000256" key="5">
    <source>
        <dbReference type="ARBA" id="ARBA00022692"/>
    </source>
</evidence>
<comment type="function">
    <text evidence="9">Part of the tripartite ATP-independent periplasmic (TRAP) transport system.</text>
</comment>
<dbReference type="PANTHER" id="PTHR35011">
    <property type="entry name" value="2,3-DIKETO-L-GULONATE TRAP TRANSPORTER SMALL PERMEASE PROTEIN YIAM"/>
    <property type="match status" value="1"/>
</dbReference>
<keyword evidence="6 9" id="KW-1133">Transmembrane helix</keyword>
<evidence type="ECO:0000256" key="3">
    <source>
        <dbReference type="ARBA" id="ARBA00022475"/>
    </source>
</evidence>
<dbReference type="InterPro" id="IPR055348">
    <property type="entry name" value="DctQ"/>
</dbReference>
<keyword evidence="7 9" id="KW-0472">Membrane</keyword>
<comment type="similarity">
    <text evidence="8 9">Belongs to the TRAP transporter small permease family.</text>
</comment>
<feature type="domain" description="Tripartite ATP-independent periplasmic transporters DctQ component" evidence="10">
    <location>
        <begin position="32"/>
        <end position="161"/>
    </location>
</feature>
<dbReference type="EMBL" id="JBHRSM010000024">
    <property type="protein sequence ID" value="MFC3087200.1"/>
    <property type="molecule type" value="Genomic_DNA"/>
</dbReference>
<evidence type="ECO:0000256" key="4">
    <source>
        <dbReference type="ARBA" id="ARBA00022519"/>
    </source>
</evidence>
<comment type="caution">
    <text evidence="11">The sequence shown here is derived from an EMBL/GenBank/DDBJ whole genome shotgun (WGS) entry which is preliminary data.</text>
</comment>
<evidence type="ECO:0000256" key="1">
    <source>
        <dbReference type="ARBA" id="ARBA00004429"/>
    </source>
</evidence>
<evidence type="ECO:0000259" key="10">
    <source>
        <dbReference type="Pfam" id="PF04290"/>
    </source>
</evidence>
<keyword evidence="4 9" id="KW-0997">Cell inner membrane</keyword>
<reference evidence="12" key="1">
    <citation type="journal article" date="2019" name="Int. J. Syst. Evol. Microbiol.">
        <title>The Global Catalogue of Microorganisms (GCM) 10K type strain sequencing project: providing services to taxonomists for standard genome sequencing and annotation.</title>
        <authorList>
            <consortium name="The Broad Institute Genomics Platform"/>
            <consortium name="The Broad Institute Genome Sequencing Center for Infectious Disease"/>
            <person name="Wu L."/>
            <person name="Ma J."/>
        </authorList>
    </citation>
    <scope>NUCLEOTIDE SEQUENCE [LARGE SCALE GENOMIC DNA]</scope>
    <source>
        <strain evidence="12">KCTC 62102</strain>
    </source>
</reference>
<evidence type="ECO:0000256" key="6">
    <source>
        <dbReference type="ARBA" id="ARBA00022989"/>
    </source>
</evidence>
<comment type="subunit">
    <text evidence="9">The complex comprises the extracytoplasmic solute receptor protein and the two transmembrane proteins.</text>
</comment>
<evidence type="ECO:0000256" key="7">
    <source>
        <dbReference type="ARBA" id="ARBA00023136"/>
    </source>
</evidence>
<organism evidence="11 12">
    <name type="scientific">Tabrizicola soli</name>
    <dbReference type="NCBI Taxonomy" id="2185115"/>
    <lineage>
        <taxon>Bacteria</taxon>
        <taxon>Pseudomonadati</taxon>
        <taxon>Pseudomonadota</taxon>
        <taxon>Alphaproteobacteria</taxon>
        <taxon>Rhodobacterales</taxon>
        <taxon>Paracoccaceae</taxon>
        <taxon>Tabrizicola</taxon>
    </lineage>
</organism>
<name>A0ABV7DWS0_9RHOB</name>
<keyword evidence="12" id="KW-1185">Reference proteome</keyword>
<evidence type="ECO:0000313" key="11">
    <source>
        <dbReference type="EMBL" id="MFC3087200.1"/>
    </source>
</evidence>
<feature type="transmembrane region" description="Helical" evidence="9">
    <location>
        <begin position="92"/>
        <end position="114"/>
    </location>
</feature>
<feature type="transmembrane region" description="Helical" evidence="9">
    <location>
        <begin position="53"/>
        <end position="71"/>
    </location>
</feature>
<sequence>MQALLGLARGIDRVSGFVGRFVMWLIFIAVIVSAGNAIVRKAVNWSSNSLLELQWYLFGAAFMGAAAYTLQQNEHIRIDIFYGSRSRRTQHWIDLFGHVLFTLPFVALMAWMLVPYAWQAFRIGQISNNAGGLLIWPARAMLAAGFILLIAQVLSEIVKKIAVMRGLIEDPHPFVSAHEAAELEGEQLARSVAEAGDGR</sequence>
<keyword evidence="2 9" id="KW-0813">Transport</keyword>
<feature type="transmembrane region" description="Helical" evidence="9">
    <location>
        <begin position="21"/>
        <end position="38"/>
    </location>
</feature>
<dbReference type="InterPro" id="IPR007387">
    <property type="entry name" value="TRAP_DctQ"/>
</dbReference>
<evidence type="ECO:0000256" key="9">
    <source>
        <dbReference type="RuleBase" id="RU369079"/>
    </source>
</evidence>
<protein>
    <recommendedName>
        <fullName evidence="9">TRAP transporter small permease protein</fullName>
    </recommendedName>
</protein>
<accession>A0ABV7DWS0</accession>
<dbReference type="Proteomes" id="UP001595445">
    <property type="component" value="Unassembled WGS sequence"/>
</dbReference>
<evidence type="ECO:0000313" key="12">
    <source>
        <dbReference type="Proteomes" id="UP001595445"/>
    </source>
</evidence>
<dbReference type="RefSeq" id="WP_197642934.1">
    <property type="nucleotide sequence ID" value="NZ_JAEACP010000007.1"/>
</dbReference>
<keyword evidence="5 9" id="KW-0812">Transmembrane</keyword>
<dbReference type="PANTHER" id="PTHR35011:SF4">
    <property type="entry name" value="SLL1102 PROTEIN"/>
    <property type="match status" value="1"/>
</dbReference>
<keyword evidence="3" id="KW-1003">Cell membrane</keyword>
<evidence type="ECO:0000256" key="8">
    <source>
        <dbReference type="ARBA" id="ARBA00038436"/>
    </source>
</evidence>
<dbReference type="Pfam" id="PF04290">
    <property type="entry name" value="DctQ"/>
    <property type="match status" value="1"/>
</dbReference>
<comment type="subcellular location">
    <subcellularLocation>
        <location evidence="1 9">Cell inner membrane</location>
        <topology evidence="1 9">Multi-pass membrane protein</topology>
    </subcellularLocation>
</comment>
<gene>
    <name evidence="11" type="ORF">ACFOD6_14195</name>
</gene>
<proteinExistence type="inferred from homology"/>